<name>A0A6J4P3E0_9ACTN</name>
<dbReference type="Pfam" id="PF02515">
    <property type="entry name" value="CoA_transf_3"/>
    <property type="match status" value="1"/>
</dbReference>
<dbReference type="GO" id="GO:0008410">
    <property type="term" value="F:CoA-transferase activity"/>
    <property type="evidence" value="ECO:0007669"/>
    <property type="project" value="TreeGrafter"/>
</dbReference>
<feature type="region of interest" description="Disordered" evidence="2">
    <location>
        <begin position="350"/>
        <end position="384"/>
    </location>
</feature>
<accession>A0A6J4P3E0</accession>
<dbReference type="AlphaFoldDB" id="A0A6J4P3E0"/>
<dbReference type="InterPro" id="IPR044855">
    <property type="entry name" value="CoA-Trfase_III_dom3_sf"/>
</dbReference>
<organism evidence="3">
    <name type="scientific">uncultured Rubrobacteraceae bacterium</name>
    <dbReference type="NCBI Taxonomy" id="349277"/>
    <lineage>
        <taxon>Bacteria</taxon>
        <taxon>Bacillati</taxon>
        <taxon>Actinomycetota</taxon>
        <taxon>Rubrobacteria</taxon>
        <taxon>Rubrobacterales</taxon>
        <taxon>Rubrobacteraceae</taxon>
        <taxon>environmental samples</taxon>
    </lineage>
</organism>
<sequence>MSGGPLSGTIVVDLTRALAGPYATLMLADAGAEVIKVERPGKGDDTRGWGPPFVGEPGAEESTYFLSVNRSKKSVVLDFKDPGDVEKLKDLVRRADVLVENFRPGVMERMGLGESDLEELNPRLVYLSITGFGEGGPEGHKPGFDQIAQGEGGLMSFTGPVGGPPTKVGVPIADILSGMFGAFGVAAALAERERSDRGQKVSSSLLGSIVGIHAFQGTRWLVAGEVPEPEGNRHPTLAPYGAYECSDGEINIAVGSEGLWRRFAPLMGIDPDEGRFATNGDRRAHIAELEREMSAALRSATVDEWMERLGEAGVPAGRVRPLDEVYASPQVEHLGLVDVVDHPTLGEIQLPGSPISYGRSGRRPAEPPPVLDQHGGEVFDGPES</sequence>
<keyword evidence="1" id="KW-0808">Transferase</keyword>
<evidence type="ECO:0000313" key="3">
    <source>
        <dbReference type="EMBL" id="CAA9403784.1"/>
    </source>
</evidence>
<reference evidence="3" key="1">
    <citation type="submission" date="2020-02" db="EMBL/GenBank/DDBJ databases">
        <authorList>
            <person name="Meier V. D."/>
        </authorList>
    </citation>
    <scope>NUCLEOTIDE SEQUENCE</scope>
    <source>
        <strain evidence="3">AVDCRST_MAG22</strain>
    </source>
</reference>
<dbReference type="InterPro" id="IPR003673">
    <property type="entry name" value="CoA-Trfase_fam_III"/>
</dbReference>
<evidence type="ECO:0000256" key="2">
    <source>
        <dbReference type="SAM" id="MobiDB-lite"/>
    </source>
</evidence>
<dbReference type="PANTHER" id="PTHR48207">
    <property type="entry name" value="SUCCINATE--HYDROXYMETHYLGLUTARATE COA-TRANSFERASE"/>
    <property type="match status" value="1"/>
</dbReference>
<dbReference type="PANTHER" id="PTHR48207:SF3">
    <property type="entry name" value="SUCCINATE--HYDROXYMETHYLGLUTARATE COA-TRANSFERASE"/>
    <property type="match status" value="1"/>
</dbReference>
<dbReference type="InterPro" id="IPR050483">
    <property type="entry name" value="CoA-transferase_III_domain"/>
</dbReference>
<dbReference type="InterPro" id="IPR023606">
    <property type="entry name" value="CoA-Trfase_III_dom_1_sf"/>
</dbReference>
<evidence type="ECO:0000256" key="1">
    <source>
        <dbReference type="ARBA" id="ARBA00022679"/>
    </source>
</evidence>
<dbReference type="Gene3D" id="3.30.1540.10">
    <property type="entry name" value="formyl-coa transferase, domain 3"/>
    <property type="match status" value="1"/>
</dbReference>
<gene>
    <name evidence="3" type="ORF">AVDCRST_MAG22-1419</name>
</gene>
<dbReference type="SUPFAM" id="SSF89796">
    <property type="entry name" value="CoA-transferase family III (CaiB/BaiF)"/>
    <property type="match status" value="1"/>
</dbReference>
<dbReference type="EMBL" id="CADCUV010000057">
    <property type="protein sequence ID" value="CAA9403784.1"/>
    <property type="molecule type" value="Genomic_DNA"/>
</dbReference>
<dbReference type="Gene3D" id="3.40.50.10540">
    <property type="entry name" value="Crotonobetainyl-coa:carnitine coa-transferase, domain 1"/>
    <property type="match status" value="1"/>
</dbReference>
<proteinExistence type="predicted"/>
<protein>
    <submittedName>
        <fullName evidence="3">CAIB/BAIF family protein</fullName>
    </submittedName>
</protein>